<dbReference type="GO" id="GO:0005829">
    <property type="term" value="C:cytosol"/>
    <property type="evidence" value="ECO:0007669"/>
    <property type="project" value="TreeGrafter"/>
</dbReference>
<dbReference type="GO" id="GO:0045252">
    <property type="term" value="C:oxoglutarate dehydrogenase complex"/>
    <property type="evidence" value="ECO:0007669"/>
    <property type="project" value="UniProtKB-UniRule"/>
</dbReference>
<dbReference type="Gene3D" id="3.30.559.10">
    <property type="entry name" value="Chloramphenicol acetyltransferase-like domain"/>
    <property type="match status" value="1"/>
</dbReference>
<dbReference type="Proteomes" id="UP000054051">
    <property type="component" value="Unassembled WGS sequence"/>
</dbReference>
<evidence type="ECO:0000256" key="9">
    <source>
        <dbReference type="ARBA" id="ARBA00023315"/>
    </source>
</evidence>
<dbReference type="GO" id="GO:0033512">
    <property type="term" value="P:L-lysine catabolic process to acetyl-CoA via saccharopine"/>
    <property type="evidence" value="ECO:0007669"/>
    <property type="project" value="UniProtKB-UniRule"/>
</dbReference>
<dbReference type="PROSITE" id="PS51826">
    <property type="entry name" value="PSBD"/>
    <property type="match status" value="1"/>
</dbReference>
<keyword evidence="16" id="KW-1185">Reference proteome</keyword>
<protein>
    <recommendedName>
        <fullName evidence="5 11">Dihydrolipoyllysine-residue succinyltransferase component of 2-oxoglutarate dehydrogenase complex</fullName>
        <ecNumber evidence="4 11">2.3.1.61</ecNumber>
    </recommendedName>
    <alternativeName>
        <fullName evidence="11">2-oxoglutarate dehydrogenase complex component E2</fullName>
    </alternativeName>
</protein>
<feature type="compositionally biased region" description="Polar residues" evidence="12">
    <location>
        <begin position="187"/>
        <end position="199"/>
    </location>
</feature>
<sequence length="472" mass="50784">MAMVDVKVPQLSESVSEATLLQWKKKAGDAVAADEIVIEIETDKVVLEVPAPVAGVIKDIVRQSGDTVTADEVMATIDTEAQPAAPAAEEKPAEIEPASAKLSAAPEKRSTHTPAVMPAAAKLIDEKGVDTSQLQGSGRGGRMTKGDVLEHFSVNLPKERTRRQYGDRCGQSRSPSRSDGGDPAAIPNTQNGEATQGKSLKNALAATEERTKADIAAPAAPPSALPAVKAPLETDQWNTDRPEQRVPMSRLRARIAERLLESQRTNAILTTFNEVNMQPVIDLRAKYKEKFEKAHGVRLGFMSFFVKAAVYALKKYPIVNASLDGSDIIYHGYFDIGIAVGSPRGLVVPILRDADQLSIAGIEKKIAEFGQKAKDGKLRLEELSGGTFSISNGGVFGSMLSTPIINPPQSAILGVHATKERAVVENGHIVIRPMNYLALSYDHRLIDGREAVLTLVSIKEALEEPARLLLNV</sequence>
<dbReference type="eggNOG" id="COG0508">
    <property type="taxonomic scope" value="Bacteria"/>
</dbReference>
<proteinExistence type="inferred from homology"/>
<dbReference type="InterPro" id="IPR006255">
    <property type="entry name" value="SucB"/>
</dbReference>
<dbReference type="CDD" id="cd06849">
    <property type="entry name" value="lipoyl_domain"/>
    <property type="match status" value="1"/>
</dbReference>
<dbReference type="Pfam" id="PF02817">
    <property type="entry name" value="E3_binding"/>
    <property type="match status" value="1"/>
</dbReference>
<dbReference type="PROSITE" id="PS00189">
    <property type="entry name" value="LIPOYL"/>
    <property type="match status" value="1"/>
</dbReference>
<dbReference type="EC" id="2.3.1.61" evidence="4 11"/>
<evidence type="ECO:0000256" key="12">
    <source>
        <dbReference type="SAM" id="MobiDB-lite"/>
    </source>
</evidence>
<dbReference type="OrthoDB" id="9805770at2"/>
<dbReference type="PANTHER" id="PTHR43416">
    <property type="entry name" value="DIHYDROLIPOYLLYSINE-RESIDUE SUCCINYLTRANSFERASE COMPONENT OF 2-OXOGLUTARATE DEHYDROGENASE COMPLEX, MITOCHONDRIAL-RELATED"/>
    <property type="match status" value="1"/>
</dbReference>
<comment type="similarity">
    <text evidence="3 11">Belongs to the 2-oxoacid dehydrogenase family.</text>
</comment>
<evidence type="ECO:0000256" key="4">
    <source>
        <dbReference type="ARBA" id="ARBA00012945"/>
    </source>
</evidence>
<dbReference type="InterPro" id="IPR050537">
    <property type="entry name" value="2-oxoacid_dehydrogenase"/>
</dbReference>
<gene>
    <name evidence="15" type="primary">sucB</name>
    <name evidence="15" type="ORF">CAGGBEG34_200072</name>
</gene>
<dbReference type="UniPathway" id="UPA00868">
    <property type="reaction ID" value="UER00840"/>
</dbReference>
<evidence type="ECO:0000256" key="8">
    <source>
        <dbReference type="ARBA" id="ARBA00022823"/>
    </source>
</evidence>
<dbReference type="AlphaFoldDB" id="G2J8H2"/>
<dbReference type="InterPro" id="IPR000089">
    <property type="entry name" value="Biotin_lipoyl"/>
</dbReference>
<reference evidence="15 16" key="1">
    <citation type="submission" date="2011-08" db="EMBL/GenBank/DDBJ databases">
        <title>The genome of the obligate endobacterium of an arbuscular mycorrhizal fungus reveals an interphylum network of nutritional interactions.</title>
        <authorList>
            <person name="Ghignone S."/>
            <person name="Salvioli A."/>
            <person name="Anca I."/>
            <person name="Lumini E."/>
            <person name="Ortu G."/>
            <person name="Petiti L."/>
            <person name="Cruveiller S."/>
            <person name="Bianciotto V."/>
            <person name="Piffanelli P."/>
            <person name="Lanfranco L."/>
            <person name="Bonfante P."/>
        </authorList>
    </citation>
    <scope>NUCLEOTIDE SEQUENCE [LARGE SCALE GENOMIC DNA]</scope>
    <source>
        <strain evidence="15 16">BEG34</strain>
    </source>
</reference>
<accession>G2J8H2</accession>
<dbReference type="Pfam" id="PF00364">
    <property type="entry name" value="Biotin_lipoyl"/>
    <property type="match status" value="1"/>
</dbReference>
<comment type="cofactor">
    <cofactor evidence="11">
        <name>(R)-lipoate</name>
        <dbReference type="ChEBI" id="CHEBI:83088"/>
    </cofactor>
    <text evidence="11">Binds 1 lipoyl cofactor covalently.</text>
</comment>
<feature type="region of interest" description="Disordered" evidence="12">
    <location>
        <begin position="82"/>
        <end position="232"/>
    </location>
</feature>
<evidence type="ECO:0000256" key="7">
    <source>
        <dbReference type="ARBA" id="ARBA00022679"/>
    </source>
</evidence>
<evidence type="ECO:0000259" key="14">
    <source>
        <dbReference type="PROSITE" id="PS51826"/>
    </source>
</evidence>
<dbReference type="GO" id="GO:0006099">
    <property type="term" value="P:tricarboxylic acid cycle"/>
    <property type="evidence" value="ECO:0007669"/>
    <property type="project" value="UniProtKB-UniRule"/>
</dbReference>
<dbReference type="SUPFAM" id="SSF51230">
    <property type="entry name" value="Single hybrid motif"/>
    <property type="match status" value="1"/>
</dbReference>
<dbReference type="RefSeq" id="WP_006682308.1">
    <property type="nucleotide sequence ID" value="NZ_CAFB01000037.1"/>
</dbReference>
<dbReference type="GO" id="GO:0004149">
    <property type="term" value="F:dihydrolipoyllysine-residue succinyltransferase activity"/>
    <property type="evidence" value="ECO:0007669"/>
    <property type="project" value="UniProtKB-UniRule"/>
</dbReference>
<feature type="compositionally biased region" description="Basic and acidic residues" evidence="12">
    <location>
        <begin position="157"/>
        <end position="166"/>
    </location>
</feature>
<dbReference type="SUPFAM" id="SSF47005">
    <property type="entry name" value="Peripheral subunit-binding domain of 2-oxo acid dehydrogenase complex"/>
    <property type="match status" value="1"/>
</dbReference>
<evidence type="ECO:0000256" key="11">
    <source>
        <dbReference type="RuleBase" id="RU361138"/>
    </source>
</evidence>
<dbReference type="NCBIfam" id="NF004309">
    <property type="entry name" value="PRK05704.1"/>
    <property type="match status" value="1"/>
</dbReference>
<comment type="catalytic activity">
    <reaction evidence="10 11">
        <text>N(6)-[(R)-dihydrolipoyl]-L-lysyl-[protein] + succinyl-CoA = N(6)-[(R)-S(8)-succinyldihydrolipoyl]-L-lysyl-[protein] + CoA</text>
        <dbReference type="Rhea" id="RHEA:15213"/>
        <dbReference type="Rhea" id="RHEA-COMP:10475"/>
        <dbReference type="Rhea" id="RHEA-COMP:20092"/>
        <dbReference type="ChEBI" id="CHEBI:57287"/>
        <dbReference type="ChEBI" id="CHEBI:57292"/>
        <dbReference type="ChEBI" id="CHEBI:83100"/>
        <dbReference type="ChEBI" id="CHEBI:83120"/>
        <dbReference type="EC" id="2.3.1.61"/>
    </reaction>
</comment>
<comment type="pathway">
    <text evidence="2 11">Amino-acid degradation; L-lysine degradation via saccharopine pathway; glutaryl-CoA from L-lysine: step 6/6.</text>
</comment>
<dbReference type="PROSITE" id="PS50968">
    <property type="entry name" value="BIOTINYL_LIPOYL"/>
    <property type="match status" value="1"/>
</dbReference>
<dbReference type="Gene3D" id="2.40.50.100">
    <property type="match status" value="1"/>
</dbReference>
<keyword evidence="7 11" id="KW-0808">Transferase</keyword>
<dbReference type="Gene3D" id="4.10.320.10">
    <property type="entry name" value="E3-binding domain"/>
    <property type="match status" value="1"/>
</dbReference>
<evidence type="ECO:0000313" key="15">
    <source>
        <dbReference type="EMBL" id="CCD29069.1"/>
    </source>
</evidence>
<comment type="function">
    <text evidence="1 11">E2 component of the 2-oxoglutarate dehydrogenase (OGDH) complex which catalyzes the second step in the conversion of 2-oxoglutarate to succinyl-CoA and CO(2).</text>
</comment>
<dbReference type="FunFam" id="3.30.559.10:FF:000007">
    <property type="entry name" value="Dihydrolipoamide acetyltransferase component of pyruvate dehydrogenase complex"/>
    <property type="match status" value="1"/>
</dbReference>
<evidence type="ECO:0000256" key="3">
    <source>
        <dbReference type="ARBA" id="ARBA00007317"/>
    </source>
</evidence>
<dbReference type="InterPro" id="IPR011053">
    <property type="entry name" value="Single_hybrid_motif"/>
</dbReference>
<dbReference type="InterPro" id="IPR036625">
    <property type="entry name" value="E3-bd_dom_sf"/>
</dbReference>
<evidence type="ECO:0000256" key="10">
    <source>
        <dbReference type="ARBA" id="ARBA00052761"/>
    </source>
</evidence>
<dbReference type="EMBL" id="CAFB01000037">
    <property type="protein sequence ID" value="CCD29069.1"/>
    <property type="molecule type" value="Genomic_DNA"/>
</dbReference>
<evidence type="ECO:0000313" key="16">
    <source>
        <dbReference type="Proteomes" id="UP000054051"/>
    </source>
</evidence>
<dbReference type="InterPro" id="IPR001078">
    <property type="entry name" value="2-oxoacid_DH_actylTfrase"/>
</dbReference>
<dbReference type="InterPro" id="IPR003016">
    <property type="entry name" value="2-oxoA_DH_lipoyl-BS"/>
</dbReference>
<dbReference type="PANTHER" id="PTHR43416:SF5">
    <property type="entry name" value="DIHYDROLIPOYLLYSINE-RESIDUE SUCCINYLTRANSFERASE COMPONENT OF 2-OXOGLUTARATE DEHYDROGENASE COMPLEX, MITOCHONDRIAL"/>
    <property type="match status" value="1"/>
</dbReference>
<keyword evidence="6 11" id="KW-0816">Tricarboxylic acid cycle</keyword>
<dbReference type="InterPro" id="IPR004167">
    <property type="entry name" value="PSBD"/>
</dbReference>
<dbReference type="Pfam" id="PF00198">
    <property type="entry name" value="2-oxoacid_dh"/>
    <property type="match status" value="1"/>
</dbReference>
<organism evidence="15 16">
    <name type="scientific">Candidatus Glomeribacter gigasporarum BEG34</name>
    <dbReference type="NCBI Taxonomy" id="1070319"/>
    <lineage>
        <taxon>Bacteria</taxon>
        <taxon>Pseudomonadati</taxon>
        <taxon>Pseudomonadota</taxon>
        <taxon>Betaproteobacteria</taxon>
        <taxon>Burkholderiales</taxon>
        <taxon>Burkholderiaceae</taxon>
        <taxon>Candidatus Glomeribacter</taxon>
    </lineage>
</organism>
<dbReference type="InterPro" id="IPR023213">
    <property type="entry name" value="CAT-like_dom_sf"/>
</dbReference>
<dbReference type="SUPFAM" id="SSF52777">
    <property type="entry name" value="CoA-dependent acyltransferases"/>
    <property type="match status" value="1"/>
</dbReference>
<dbReference type="NCBIfam" id="TIGR01347">
    <property type="entry name" value="sucB"/>
    <property type="match status" value="1"/>
</dbReference>
<keyword evidence="9 11" id="KW-0012">Acyltransferase</keyword>
<evidence type="ECO:0000256" key="5">
    <source>
        <dbReference type="ARBA" id="ARBA00019511"/>
    </source>
</evidence>
<name>G2J8H2_9BURK</name>
<comment type="caution">
    <text evidence="15">The sequence shown here is derived from an EMBL/GenBank/DDBJ whole genome shotgun (WGS) entry which is preliminary data.</text>
</comment>
<keyword evidence="8 11" id="KW-0450">Lipoyl</keyword>
<evidence type="ECO:0000259" key="13">
    <source>
        <dbReference type="PROSITE" id="PS50968"/>
    </source>
</evidence>
<feature type="domain" description="Peripheral subunit-binding (PSBD)" evidence="14">
    <location>
        <begin position="115"/>
        <end position="152"/>
    </location>
</feature>
<feature type="domain" description="Lipoyl-binding" evidence="13">
    <location>
        <begin position="3"/>
        <end position="78"/>
    </location>
</feature>
<evidence type="ECO:0000256" key="6">
    <source>
        <dbReference type="ARBA" id="ARBA00022532"/>
    </source>
</evidence>
<evidence type="ECO:0000256" key="1">
    <source>
        <dbReference type="ARBA" id="ARBA00004052"/>
    </source>
</evidence>
<evidence type="ECO:0000256" key="2">
    <source>
        <dbReference type="ARBA" id="ARBA00005145"/>
    </source>
</evidence>
<dbReference type="STRING" id="1070319.CAGGBEG34_200072"/>